<name>C6E142_GEOSM</name>
<accession>C6E142</accession>
<dbReference type="KEGG" id="gem:GM21_0810"/>
<evidence type="ECO:0000256" key="1">
    <source>
        <dbReference type="SAM" id="Phobius"/>
    </source>
</evidence>
<reference evidence="2" key="1">
    <citation type="submission" date="2009-07" db="EMBL/GenBank/DDBJ databases">
        <title>Complete sequence of Geobacter sp. M21.</title>
        <authorList>
            <consortium name="US DOE Joint Genome Institute"/>
            <person name="Lucas S."/>
            <person name="Copeland A."/>
            <person name="Lapidus A."/>
            <person name="Glavina del Rio T."/>
            <person name="Dalin E."/>
            <person name="Tice H."/>
            <person name="Bruce D."/>
            <person name="Goodwin L."/>
            <person name="Pitluck S."/>
            <person name="Saunders E."/>
            <person name="Brettin T."/>
            <person name="Detter J.C."/>
            <person name="Han C."/>
            <person name="Larimer F."/>
            <person name="Land M."/>
            <person name="Hauser L."/>
            <person name="Kyrpides N."/>
            <person name="Ovchinnikova G."/>
            <person name="Lovley D."/>
        </authorList>
    </citation>
    <scope>NUCLEOTIDE SEQUENCE [LARGE SCALE GENOMIC DNA]</scope>
    <source>
        <strain evidence="2">M21</strain>
    </source>
</reference>
<dbReference type="HOGENOM" id="CLU_116775_0_0_7"/>
<sequence length="205" mass="23996">MGIDIIIKIFTLLAGAIGIAKIFYEIVIGRRTRMREEYKFAKEFFSELETTKRIHPFTKEKGYQAIAGDNEISSCEIEYLLSLQQPDLALRDYVLGRQYLQHLPQVGNREITFKKKFQNVWFRRILKTIYCVLYAILVFLTFAPLLFSKYLFKDSTKISATAIIMCFFVFAPYAWFALKAVTRIVRAEKLVKRQEKHTPTILQVT</sequence>
<dbReference type="EMBL" id="CP001661">
    <property type="protein sequence ID" value="ACT16882.1"/>
    <property type="molecule type" value="Genomic_DNA"/>
</dbReference>
<evidence type="ECO:0000313" key="2">
    <source>
        <dbReference type="EMBL" id="ACT16882.1"/>
    </source>
</evidence>
<keyword evidence="1" id="KW-1133">Transmembrane helix</keyword>
<protein>
    <submittedName>
        <fullName evidence="2">Uncharacterized protein</fullName>
    </submittedName>
</protein>
<feature type="transmembrane region" description="Helical" evidence="1">
    <location>
        <begin position="125"/>
        <end position="146"/>
    </location>
</feature>
<feature type="transmembrane region" description="Helical" evidence="1">
    <location>
        <begin position="158"/>
        <end position="178"/>
    </location>
</feature>
<keyword evidence="1" id="KW-0472">Membrane</keyword>
<proteinExistence type="predicted"/>
<dbReference type="OrthoDB" id="9154601at2"/>
<gene>
    <name evidence="2" type="ordered locus">GM21_0810</name>
</gene>
<feature type="transmembrane region" description="Helical" evidence="1">
    <location>
        <begin position="6"/>
        <end position="24"/>
    </location>
</feature>
<dbReference type="AlphaFoldDB" id="C6E142"/>
<keyword evidence="1" id="KW-0812">Transmembrane</keyword>
<organism evidence="2">
    <name type="scientific">Geobacter sp. (strain M21)</name>
    <dbReference type="NCBI Taxonomy" id="443144"/>
    <lineage>
        <taxon>Bacteria</taxon>
        <taxon>Pseudomonadati</taxon>
        <taxon>Thermodesulfobacteriota</taxon>
        <taxon>Desulfuromonadia</taxon>
        <taxon>Geobacterales</taxon>
        <taxon>Geobacteraceae</taxon>
        <taxon>Geobacter</taxon>
    </lineage>
</organism>
<dbReference type="eggNOG" id="ENOG503386S">
    <property type="taxonomic scope" value="Bacteria"/>
</dbReference>